<keyword evidence="5" id="KW-1185">Reference proteome</keyword>
<feature type="region of interest" description="Disordered" evidence="2">
    <location>
        <begin position="504"/>
        <end position="651"/>
    </location>
</feature>
<dbReference type="GeneID" id="59333560"/>
<feature type="domain" description="PH" evidence="3">
    <location>
        <begin position="386"/>
        <end position="491"/>
    </location>
</feature>
<gene>
    <name evidence="4" type="ORF">HO133_005154</name>
</gene>
<evidence type="ECO:0000313" key="5">
    <source>
        <dbReference type="Proteomes" id="UP000593566"/>
    </source>
</evidence>
<dbReference type="Proteomes" id="UP000593566">
    <property type="component" value="Unassembled WGS sequence"/>
</dbReference>
<dbReference type="AlphaFoldDB" id="A0A8H6C9H7"/>
<protein>
    <recommendedName>
        <fullName evidence="3">PH domain-containing protein</fullName>
    </recommendedName>
</protein>
<dbReference type="InterPro" id="IPR046869">
    <property type="entry name" value="SLM1/RGC1-like_PH"/>
</dbReference>
<dbReference type="Pfam" id="PF20400">
    <property type="entry name" value="BAR_4"/>
    <property type="match status" value="1"/>
</dbReference>
<feature type="region of interest" description="Disordered" evidence="2">
    <location>
        <begin position="732"/>
        <end position="770"/>
    </location>
</feature>
<feature type="compositionally biased region" description="Basic residues" evidence="2">
    <location>
        <begin position="70"/>
        <end position="87"/>
    </location>
</feature>
<keyword evidence="1" id="KW-0597">Phosphoprotein</keyword>
<feature type="region of interest" description="Disordered" evidence="2">
    <location>
        <begin position="665"/>
        <end position="702"/>
    </location>
</feature>
<feature type="compositionally biased region" description="Polar residues" evidence="2">
    <location>
        <begin position="41"/>
        <end position="67"/>
    </location>
</feature>
<feature type="compositionally biased region" description="Basic and acidic residues" evidence="2">
    <location>
        <begin position="732"/>
        <end position="744"/>
    </location>
</feature>
<dbReference type="EMBL" id="JACCJB010000020">
    <property type="protein sequence ID" value="KAF6219329.1"/>
    <property type="molecule type" value="Genomic_DNA"/>
</dbReference>
<dbReference type="PANTHER" id="PTHR31941">
    <property type="entry name" value="CYTOSKELETAL SIGNALING PROTEIN SLM1"/>
    <property type="match status" value="1"/>
</dbReference>
<dbReference type="InterPro" id="IPR001849">
    <property type="entry name" value="PH_domain"/>
</dbReference>
<name>A0A8H6C9H7_9LECA</name>
<comment type="caution">
    <text evidence="4">The sequence shown here is derived from an EMBL/GenBank/DDBJ whole genome shotgun (WGS) entry which is preliminary data.</text>
</comment>
<dbReference type="InterPro" id="IPR011993">
    <property type="entry name" value="PH-like_dom_sf"/>
</dbReference>
<dbReference type="SMART" id="SM00233">
    <property type="entry name" value="PH"/>
    <property type="match status" value="1"/>
</dbReference>
<feature type="compositionally biased region" description="Low complexity" evidence="2">
    <location>
        <begin position="571"/>
        <end position="583"/>
    </location>
</feature>
<dbReference type="PANTHER" id="PTHR31941:SF16">
    <property type="entry name" value="PHOSPHATIDYLINOSITOL 4,5-BISPHOSPHATE-BINDING PROTEIN SLM1-RELATED"/>
    <property type="match status" value="1"/>
</dbReference>
<feature type="region of interest" description="Disordered" evidence="2">
    <location>
        <begin position="1"/>
        <end position="97"/>
    </location>
</feature>
<dbReference type="RefSeq" id="XP_037148764.1">
    <property type="nucleotide sequence ID" value="XM_037296066.1"/>
</dbReference>
<dbReference type="Gene3D" id="2.30.29.30">
    <property type="entry name" value="Pleckstrin-homology domain (PH domain)/Phosphotyrosine-binding domain (PTB)"/>
    <property type="match status" value="1"/>
</dbReference>
<evidence type="ECO:0000259" key="3">
    <source>
        <dbReference type="PROSITE" id="PS50003"/>
    </source>
</evidence>
<dbReference type="InterPro" id="IPR046868">
    <property type="entry name" value="BAR_4"/>
</dbReference>
<sequence>MAQRQVGATEFAQGGSDPLAHSNLHNQSVHLDGNAMVGHPGSSTAGDSDTHNVTSTMSQSQTLTPSRGGTLKKRQSLSRKNSLKRSGSRKDSRPASVKSLTFADDVGGYGSEMTSAFFTPVPTTGSPTEILANRFQVWRKVLKDLITYFRDIQKSYDARSKSLYTISNVITNIPTPPHFVSEGGISDAIYVLRDFHKQSITEGNKAKSIEEEVIVQLTGLRSDLGQKIKEIKGLSGDFKNGVDKETEGTRRAVRDLQDALGAANTDAKNDPYLLRLGVDRQLGRQIEEENYLHRAFLNLESSGRELESIVMGEIQKAYSAYAGIIKREADEAYETVERLRSGPLAIPKDFEWNAFVDNNEHFVDPRLPVRRVENITYPGKDDAAASEVKAGMLERKSKYLKSYTPGWYVLSTTHIHEFKSPDRISSQAPVMSLPLADQKLGSHSNADSTSHKFMLKGRQSGGMHRGHAWVFRAESFDTMLAWFSDIKSLTEKTGAERKEFIRRSHARSVSAGSHKAGSISSDGGMDEDEADEVPYSATASQAEIPPQVEKLPQRPNPGGRFPSALKINRDSQVPVSPSSPSSSTGDREIVAAASALSESGVPFGSSGQQMQVGYDETNPARGELDGASAAPLAMDSYSPMPSKQGLKGLPLQKGSNWATIAGVKDHNSPEQAQSIGSSDDPGSVTYHHQQVEPTPRSLPLNVERHDSKYGDWLAGAGGAAVGAAGIEAYRHDGKEIKPAAHEDQPGLQTTPAATQVSAPVPQESGQPPVQGAIFAAFPFASSSTNDTANQSISPTIGDPTSHASDPASPIKDLASRPSLGSRVATISELHVPGEFPKGNLPMNSS</sequence>
<dbReference type="SUPFAM" id="SSF50729">
    <property type="entry name" value="PH domain-like"/>
    <property type="match status" value="1"/>
</dbReference>
<dbReference type="PROSITE" id="PS50003">
    <property type="entry name" value="PH_DOMAIN"/>
    <property type="match status" value="1"/>
</dbReference>
<feature type="region of interest" description="Disordered" evidence="2">
    <location>
        <begin position="782"/>
        <end position="821"/>
    </location>
</feature>
<feature type="compositionally biased region" description="Polar residues" evidence="2">
    <location>
        <begin position="746"/>
        <end position="767"/>
    </location>
</feature>
<organism evidence="4 5">
    <name type="scientific">Letharia lupina</name>
    <dbReference type="NCBI Taxonomy" id="560253"/>
    <lineage>
        <taxon>Eukaryota</taxon>
        <taxon>Fungi</taxon>
        <taxon>Dikarya</taxon>
        <taxon>Ascomycota</taxon>
        <taxon>Pezizomycotina</taxon>
        <taxon>Lecanoromycetes</taxon>
        <taxon>OSLEUM clade</taxon>
        <taxon>Lecanoromycetidae</taxon>
        <taxon>Lecanorales</taxon>
        <taxon>Lecanorineae</taxon>
        <taxon>Parmeliaceae</taxon>
        <taxon>Letharia</taxon>
    </lineage>
</organism>
<evidence type="ECO:0000313" key="4">
    <source>
        <dbReference type="EMBL" id="KAF6219329.1"/>
    </source>
</evidence>
<reference evidence="4 5" key="1">
    <citation type="journal article" date="2020" name="Genomics">
        <title>Complete, high-quality genomes from long-read metagenomic sequencing of two wolf lichen thalli reveals enigmatic genome architecture.</title>
        <authorList>
            <person name="McKenzie S.K."/>
            <person name="Walston R.F."/>
            <person name="Allen J.L."/>
        </authorList>
    </citation>
    <scope>NUCLEOTIDE SEQUENCE [LARGE SCALE GENOMIC DNA]</scope>
    <source>
        <strain evidence="4">WasteWater1</strain>
    </source>
</reference>
<evidence type="ECO:0000256" key="1">
    <source>
        <dbReference type="ARBA" id="ARBA00022553"/>
    </source>
</evidence>
<feature type="compositionally biased region" description="Polar residues" evidence="2">
    <location>
        <begin position="784"/>
        <end position="794"/>
    </location>
</feature>
<evidence type="ECO:0000256" key="2">
    <source>
        <dbReference type="SAM" id="MobiDB-lite"/>
    </source>
</evidence>
<accession>A0A8H6C9H7</accession>
<dbReference type="CDD" id="cd13311">
    <property type="entry name" value="PH_Slm1"/>
    <property type="match status" value="1"/>
</dbReference>
<dbReference type="InterPro" id="IPR043453">
    <property type="entry name" value="Slm1_PH"/>
</dbReference>
<proteinExistence type="predicted"/>
<dbReference type="Pfam" id="PF20399">
    <property type="entry name" value="PH_20"/>
    <property type="match status" value="1"/>
</dbReference>